<feature type="region of interest" description="Disordered" evidence="1">
    <location>
        <begin position="331"/>
        <end position="364"/>
    </location>
</feature>
<keyword evidence="3" id="KW-1185">Reference proteome</keyword>
<evidence type="ECO:0000313" key="2">
    <source>
        <dbReference type="EMBL" id="KAA8568436.1"/>
    </source>
</evidence>
<comment type="caution">
    <text evidence="2">The sequence shown here is derived from an EMBL/GenBank/DDBJ whole genome shotgun (WGS) entry which is preliminary data.</text>
</comment>
<organism evidence="2 3">
    <name type="scientific">Monilinia fructicola</name>
    <name type="common">Brown rot fungus</name>
    <name type="synonym">Ciboria fructicola</name>
    <dbReference type="NCBI Taxonomy" id="38448"/>
    <lineage>
        <taxon>Eukaryota</taxon>
        <taxon>Fungi</taxon>
        <taxon>Dikarya</taxon>
        <taxon>Ascomycota</taxon>
        <taxon>Pezizomycotina</taxon>
        <taxon>Leotiomycetes</taxon>
        <taxon>Helotiales</taxon>
        <taxon>Sclerotiniaceae</taxon>
        <taxon>Monilinia</taxon>
    </lineage>
</organism>
<evidence type="ECO:0000256" key="1">
    <source>
        <dbReference type="SAM" id="MobiDB-lite"/>
    </source>
</evidence>
<dbReference type="EMBL" id="VICG01000009">
    <property type="protein sequence ID" value="KAA8568436.1"/>
    <property type="molecule type" value="Genomic_DNA"/>
</dbReference>
<feature type="region of interest" description="Disordered" evidence="1">
    <location>
        <begin position="886"/>
        <end position="911"/>
    </location>
</feature>
<dbReference type="Proteomes" id="UP000322873">
    <property type="component" value="Unassembled WGS sequence"/>
</dbReference>
<feature type="compositionally biased region" description="Acidic residues" evidence="1">
    <location>
        <begin position="990"/>
        <end position="999"/>
    </location>
</feature>
<feature type="region of interest" description="Disordered" evidence="1">
    <location>
        <begin position="563"/>
        <end position="602"/>
    </location>
</feature>
<dbReference type="AlphaFoldDB" id="A0A5M9JL22"/>
<feature type="compositionally biased region" description="Polar residues" evidence="1">
    <location>
        <begin position="73"/>
        <end position="113"/>
    </location>
</feature>
<feature type="region of interest" description="Disordered" evidence="1">
    <location>
        <begin position="1"/>
        <end position="113"/>
    </location>
</feature>
<feature type="region of interest" description="Disordered" evidence="1">
    <location>
        <begin position="972"/>
        <end position="999"/>
    </location>
</feature>
<feature type="compositionally biased region" description="Low complexity" evidence="1">
    <location>
        <begin position="55"/>
        <end position="72"/>
    </location>
</feature>
<accession>A0A5M9JL22</accession>
<feature type="compositionally biased region" description="Polar residues" evidence="1">
    <location>
        <begin position="1"/>
        <end position="36"/>
    </location>
</feature>
<evidence type="ECO:0000313" key="3">
    <source>
        <dbReference type="Proteomes" id="UP000322873"/>
    </source>
</evidence>
<feature type="compositionally biased region" description="Polar residues" evidence="1">
    <location>
        <begin position="592"/>
        <end position="602"/>
    </location>
</feature>
<dbReference type="VEuPathDB" id="FungiDB:MFRU_012g00040"/>
<feature type="compositionally biased region" description="Low complexity" evidence="1">
    <location>
        <begin position="165"/>
        <end position="174"/>
    </location>
</feature>
<feature type="region of interest" description="Disordered" evidence="1">
    <location>
        <begin position="157"/>
        <end position="178"/>
    </location>
</feature>
<sequence>MPTSFDNEINHTSSGTSQPTKAGQKGPSTGVQIPTKNNKKNGTARDGGGSGGVMAAVTKSNAAKSSKNKSAVMTSQTPSPETKPVLSTQNESSVTSPMLDALSSTSQGSSVTHNTNEWAKNISALSSSPNNLISLGESPPTLPSSYEDKITNYGYSVKEQRGSPDSRVPSSSPPLNTISLLKDYHPPLPYAARRTSMYSQHSPASRYSPYPPLPHQPQAHFHGAPDANLMLPPRIPGLVPGERGFYCGFDSYPAQDANKPPNSVIVTGFEGGLRIHNVTKRGLNKIVTLDGLRGGVYNAKILPWTAPAEHPFQYPLISVVIHGPVRAISDRSSAEDSVPAENPPISINEDGQDSPRLPAHSVDSDVDDDLMESYQTTVEVYSLSTKKHVATLLSTPKAHSSIPPSSPLFTPPAPVGSFTIRADRGIDIKCIGKVWTTVQHGLSVDPAVFNNPAEGGRQPEASPRSQYKASILSLNGRWLAYCPSAATSQVSLRAVVPEALAAGRIPGLNSLVPPHLPAVNCLVDTPGGEGMLKQVLQAATQGIVEISGYVGKQGAQYWNSYWNKTTSPQQNNGGNPYSAPQNISPQFPPTHGLNNQGSTTSKDPGLISILDLDSLMQQTSGSSIHPLATFPVPHGYCTVLTHDYCTDCGCRMDCAPHGERAAMVTEPGTVHILDLPASAFTWPPPRRRIHSGSSDQASLDANNAARSAVGVASSAVSSLWTVARPLVSSRQRRSSAGIPGITAASVKSQAGQGTQALAAGISRSVGAATGKMNEMRKSGSTTGDVAILSSLRADRPADKQKASRGAKYVEYQIPSLPDVKIVRGPAHDDGVGALARDTVENWKARQVMTRVSPPSGAESSIPQAEIESNAPYQPFHTDRRVSLQVYSEERATPSSSSTSTTGLSDATAAKPSKRAWAFGGPIRSLRLDVGPPQLTEDDYETSSYHRALPSSAIERVMRIADSSHEDMEQIVVTTRRRKGAGTTGATSPGNEEEEGFFEDDCEVLDFASQRV</sequence>
<proteinExistence type="predicted"/>
<feature type="compositionally biased region" description="Low complexity" evidence="1">
    <location>
        <begin position="892"/>
        <end position="909"/>
    </location>
</feature>
<name>A0A5M9JL22_MONFR</name>
<gene>
    <name evidence="2" type="ORF">EYC84_007469</name>
</gene>
<feature type="region of interest" description="Disordered" evidence="1">
    <location>
        <begin position="849"/>
        <end position="874"/>
    </location>
</feature>
<evidence type="ECO:0008006" key="4">
    <source>
        <dbReference type="Google" id="ProtNLM"/>
    </source>
</evidence>
<reference evidence="2 3" key="1">
    <citation type="submission" date="2019-06" db="EMBL/GenBank/DDBJ databases">
        <title>Genome Sequence of the Brown Rot Fungal Pathogen Monilinia fructicola.</title>
        <authorList>
            <person name="De Miccolis Angelini R.M."/>
            <person name="Landi L."/>
            <person name="Abate D."/>
            <person name="Pollastro S."/>
            <person name="Romanazzi G."/>
            <person name="Faretra F."/>
        </authorList>
    </citation>
    <scope>NUCLEOTIDE SEQUENCE [LARGE SCALE GENOMIC DNA]</scope>
    <source>
        <strain evidence="2 3">Mfrc123</strain>
    </source>
</reference>
<protein>
    <recommendedName>
        <fullName evidence="4">BCAS3 domain-containing protein</fullName>
    </recommendedName>
</protein>
<feature type="compositionally biased region" description="Polar residues" evidence="1">
    <location>
        <begin position="563"/>
        <end position="585"/>
    </location>
</feature>